<keyword evidence="10" id="KW-1185">Reference proteome</keyword>
<evidence type="ECO:0000256" key="6">
    <source>
        <dbReference type="SAM" id="MobiDB-lite"/>
    </source>
</evidence>
<keyword evidence="1 5" id="KW-0597">Phosphoprotein</keyword>
<dbReference type="GO" id="GO:0006355">
    <property type="term" value="P:regulation of DNA-templated transcription"/>
    <property type="evidence" value="ECO:0007669"/>
    <property type="project" value="InterPro"/>
</dbReference>
<dbReference type="EMBL" id="JYIX01000031">
    <property type="protein sequence ID" value="KJL33953.1"/>
    <property type="molecule type" value="Genomic_DNA"/>
</dbReference>
<dbReference type="STRING" id="582680.RS86_01389"/>
<dbReference type="PATRIC" id="fig|582680.6.peg.1426"/>
<dbReference type="InterPro" id="IPR058245">
    <property type="entry name" value="NreC/VraR/RcsB-like_REC"/>
</dbReference>
<dbReference type="Pfam" id="PF00072">
    <property type="entry name" value="Response_reg"/>
    <property type="match status" value="1"/>
</dbReference>
<name>A0A0F0LLD0_9MICO</name>
<dbReference type="PANTHER" id="PTHR43214:SF24">
    <property type="entry name" value="TRANSCRIPTIONAL REGULATORY PROTEIN NARL-RELATED"/>
    <property type="match status" value="1"/>
</dbReference>
<dbReference type="GO" id="GO:0000160">
    <property type="term" value="P:phosphorelay signal transduction system"/>
    <property type="evidence" value="ECO:0007669"/>
    <property type="project" value="InterPro"/>
</dbReference>
<evidence type="ECO:0000313" key="10">
    <source>
        <dbReference type="Proteomes" id="UP000033740"/>
    </source>
</evidence>
<dbReference type="InterPro" id="IPR039420">
    <property type="entry name" value="WalR-like"/>
</dbReference>
<dbReference type="InterPro" id="IPR001789">
    <property type="entry name" value="Sig_transdc_resp-reg_receiver"/>
</dbReference>
<evidence type="ECO:0000259" key="7">
    <source>
        <dbReference type="PROSITE" id="PS50043"/>
    </source>
</evidence>
<dbReference type="PROSITE" id="PS50043">
    <property type="entry name" value="HTH_LUXR_2"/>
    <property type="match status" value="1"/>
</dbReference>
<organism evidence="9 10">
    <name type="scientific">Microbacterium azadirachtae</name>
    <dbReference type="NCBI Taxonomy" id="582680"/>
    <lineage>
        <taxon>Bacteria</taxon>
        <taxon>Bacillati</taxon>
        <taxon>Actinomycetota</taxon>
        <taxon>Actinomycetes</taxon>
        <taxon>Micrococcales</taxon>
        <taxon>Microbacteriaceae</taxon>
        <taxon>Microbacterium</taxon>
    </lineage>
</organism>
<dbReference type="PROSITE" id="PS50110">
    <property type="entry name" value="RESPONSE_REGULATORY"/>
    <property type="match status" value="1"/>
</dbReference>
<evidence type="ECO:0000256" key="1">
    <source>
        <dbReference type="ARBA" id="ARBA00022553"/>
    </source>
</evidence>
<keyword evidence="4" id="KW-0804">Transcription</keyword>
<dbReference type="Gene3D" id="3.40.50.2300">
    <property type="match status" value="1"/>
</dbReference>
<dbReference type="AlphaFoldDB" id="A0A0F0LLD0"/>
<evidence type="ECO:0000256" key="2">
    <source>
        <dbReference type="ARBA" id="ARBA00023015"/>
    </source>
</evidence>
<feature type="domain" description="Response regulatory" evidence="8">
    <location>
        <begin position="6"/>
        <end position="122"/>
    </location>
</feature>
<accession>A0A0F0LLD0</accession>
<feature type="domain" description="HTH luxR-type" evidence="7">
    <location>
        <begin position="180"/>
        <end position="245"/>
    </location>
</feature>
<dbReference type="InterPro" id="IPR016032">
    <property type="entry name" value="Sig_transdc_resp-reg_C-effctor"/>
</dbReference>
<gene>
    <name evidence="9" type="primary">liaR_4</name>
    <name evidence="9" type="ORF">RS86_01389</name>
</gene>
<feature type="region of interest" description="Disordered" evidence="6">
    <location>
        <begin position="144"/>
        <end position="163"/>
    </location>
</feature>
<dbReference type="SUPFAM" id="SSF46894">
    <property type="entry name" value="C-terminal effector domain of the bipartite response regulators"/>
    <property type="match status" value="1"/>
</dbReference>
<dbReference type="InterPro" id="IPR000792">
    <property type="entry name" value="Tscrpt_reg_LuxR_C"/>
</dbReference>
<dbReference type="SMART" id="SM00448">
    <property type="entry name" value="REC"/>
    <property type="match status" value="1"/>
</dbReference>
<dbReference type="PANTHER" id="PTHR43214">
    <property type="entry name" value="TWO-COMPONENT RESPONSE REGULATOR"/>
    <property type="match status" value="1"/>
</dbReference>
<feature type="modified residue" description="4-aspartylphosphate" evidence="5">
    <location>
        <position position="57"/>
    </location>
</feature>
<dbReference type="CDD" id="cd17535">
    <property type="entry name" value="REC_NarL-like"/>
    <property type="match status" value="1"/>
</dbReference>
<comment type="caution">
    <text evidence="9">The sequence shown here is derived from an EMBL/GenBank/DDBJ whole genome shotgun (WGS) entry which is preliminary data.</text>
</comment>
<keyword evidence="2" id="KW-0805">Transcription regulation</keyword>
<evidence type="ECO:0000313" key="9">
    <source>
        <dbReference type="EMBL" id="KJL33953.1"/>
    </source>
</evidence>
<dbReference type="PRINTS" id="PR00038">
    <property type="entry name" value="HTHLUXR"/>
</dbReference>
<proteinExistence type="predicted"/>
<reference evidence="9 10" key="1">
    <citation type="submission" date="2015-02" db="EMBL/GenBank/DDBJ databases">
        <title>Draft genome sequences of ten Microbacterium spp. with emphasis on heavy metal contaminated environments.</title>
        <authorList>
            <person name="Corretto E."/>
        </authorList>
    </citation>
    <scope>NUCLEOTIDE SEQUENCE [LARGE SCALE GENOMIC DNA]</scope>
    <source>
        <strain evidence="9 10">ARN176</strain>
    </source>
</reference>
<dbReference type="GO" id="GO:0003677">
    <property type="term" value="F:DNA binding"/>
    <property type="evidence" value="ECO:0007669"/>
    <property type="project" value="UniProtKB-KW"/>
</dbReference>
<dbReference type="CDD" id="cd06170">
    <property type="entry name" value="LuxR_C_like"/>
    <property type="match status" value="1"/>
</dbReference>
<dbReference type="RefSeq" id="WP_045271482.1">
    <property type="nucleotide sequence ID" value="NZ_JYIX01000031.1"/>
</dbReference>
<dbReference type="Proteomes" id="UP000033740">
    <property type="component" value="Unassembled WGS sequence"/>
</dbReference>
<dbReference type="InterPro" id="IPR011006">
    <property type="entry name" value="CheY-like_superfamily"/>
</dbReference>
<dbReference type="SMART" id="SM00421">
    <property type="entry name" value="HTH_LUXR"/>
    <property type="match status" value="1"/>
</dbReference>
<dbReference type="PROSITE" id="PS00622">
    <property type="entry name" value="HTH_LUXR_1"/>
    <property type="match status" value="1"/>
</dbReference>
<evidence type="ECO:0000256" key="5">
    <source>
        <dbReference type="PROSITE-ProRule" id="PRU00169"/>
    </source>
</evidence>
<dbReference type="Pfam" id="PF00196">
    <property type="entry name" value="GerE"/>
    <property type="match status" value="1"/>
</dbReference>
<keyword evidence="3" id="KW-0238">DNA-binding</keyword>
<evidence type="ECO:0000256" key="3">
    <source>
        <dbReference type="ARBA" id="ARBA00023125"/>
    </source>
</evidence>
<sequence length="245" mass="25157">MTARIRIVLADDQAIIREGLETVLNLVEDFEVVGTAADGAEAVALIAAEHPDVALMDLRMPVLDGAAATRRVTEETPETAVLVLTTFADDADIVAALRAGARGYLTKDAGRAELAAAIRAVAAGQSTFSAPVRDVLLGRIGAPDPARDAAESEAPVTPGTESGVAADAAADADPASANALAARFPALTAREREVYALILQGRSNGEIAQALYVGVATVKTHVNAVFAKLGVRDRAQAIAKGLGRA</sequence>
<evidence type="ECO:0000256" key="4">
    <source>
        <dbReference type="ARBA" id="ARBA00023163"/>
    </source>
</evidence>
<evidence type="ECO:0000259" key="8">
    <source>
        <dbReference type="PROSITE" id="PS50110"/>
    </source>
</evidence>
<protein>
    <submittedName>
        <fullName evidence="9">Transcriptional regulatory protein LiaR</fullName>
    </submittedName>
</protein>
<dbReference type="SUPFAM" id="SSF52172">
    <property type="entry name" value="CheY-like"/>
    <property type="match status" value="1"/>
</dbReference>